<dbReference type="AlphaFoldDB" id="A0A934RXB4"/>
<keyword evidence="2" id="KW-1185">Reference proteome</keyword>
<protein>
    <submittedName>
        <fullName evidence="1">Uncharacterized protein</fullName>
    </submittedName>
</protein>
<dbReference type="EMBL" id="JAENIL010000006">
    <property type="protein sequence ID" value="MBK1876087.1"/>
    <property type="molecule type" value="Genomic_DNA"/>
</dbReference>
<proteinExistence type="predicted"/>
<evidence type="ECO:0000313" key="1">
    <source>
        <dbReference type="EMBL" id="MBK1876087.1"/>
    </source>
</evidence>
<dbReference type="Proteomes" id="UP000617628">
    <property type="component" value="Unassembled WGS sequence"/>
</dbReference>
<evidence type="ECO:0000313" key="2">
    <source>
        <dbReference type="Proteomes" id="UP000617628"/>
    </source>
</evidence>
<name>A0A934RXB4_9BACT</name>
<sequence length="179" mass="21158">MQSCFIDELEKSRDAIRKLPLEDMLRRYFPNLIRLKEAEDERDIEGSDLLATLPHREVGIDVKLRQTDPRERGTDDLAIEVSSVYEKCIPGYQNSRVDYLLWVFETTQRTVLIPFSPFKARYEQNIAEWAYWGERFNKETLFRNGQRYHSTYCIVPYSELADLVISQQSAIPTQDKNRE</sequence>
<dbReference type="RefSeq" id="WP_200354304.1">
    <property type="nucleotide sequence ID" value="NZ_JAENIL010000006.1"/>
</dbReference>
<accession>A0A934RXB4</accession>
<gene>
    <name evidence="1" type="ORF">JIN87_04360</name>
</gene>
<reference evidence="1" key="1">
    <citation type="submission" date="2021-01" db="EMBL/GenBank/DDBJ databases">
        <title>Modified the classification status of verrucomicrobia.</title>
        <authorList>
            <person name="Feng X."/>
        </authorList>
    </citation>
    <scope>NUCLEOTIDE SEQUENCE</scope>
    <source>
        <strain evidence="1">KCTC 13126</strain>
    </source>
</reference>
<comment type="caution">
    <text evidence="1">The sequence shown here is derived from an EMBL/GenBank/DDBJ whole genome shotgun (WGS) entry which is preliminary data.</text>
</comment>
<organism evidence="1 2">
    <name type="scientific">Pelagicoccus mobilis</name>
    <dbReference type="NCBI Taxonomy" id="415221"/>
    <lineage>
        <taxon>Bacteria</taxon>
        <taxon>Pseudomonadati</taxon>
        <taxon>Verrucomicrobiota</taxon>
        <taxon>Opitutia</taxon>
        <taxon>Puniceicoccales</taxon>
        <taxon>Pelagicoccaceae</taxon>
        <taxon>Pelagicoccus</taxon>
    </lineage>
</organism>